<dbReference type="AlphaFoldDB" id="A0A086M392"/>
<dbReference type="VEuPathDB" id="ToxoDB:TGRUB_285268B"/>
<dbReference type="Proteomes" id="UP000028834">
    <property type="component" value="Unassembled WGS sequence"/>
</dbReference>
<gene>
    <name evidence="2" type="ORF">TGRUB_285268B</name>
</gene>
<feature type="compositionally biased region" description="Polar residues" evidence="1">
    <location>
        <begin position="47"/>
        <end position="64"/>
    </location>
</feature>
<reference evidence="2 3" key="1">
    <citation type="submission" date="2014-05" db="EMBL/GenBank/DDBJ databases">
        <authorList>
            <person name="Sibley D."/>
            <person name="Venepally P."/>
            <person name="Karamycheva S."/>
            <person name="Hadjithomas M."/>
            <person name="Khan A."/>
            <person name="Brunk B."/>
            <person name="Roos D."/>
            <person name="Caler E."/>
            <person name="Lorenzi H."/>
        </authorList>
    </citation>
    <scope>NUCLEOTIDE SEQUENCE [LARGE SCALE GENOMIC DNA]</scope>
    <source>
        <strain evidence="2 3">RUB</strain>
    </source>
</reference>
<accession>A0A086M392</accession>
<feature type="compositionally biased region" description="Basic residues" evidence="1">
    <location>
        <begin position="66"/>
        <end position="76"/>
    </location>
</feature>
<name>A0A086M392_TOXGO</name>
<evidence type="ECO:0000313" key="3">
    <source>
        <dbReference type="Proteomes" id="UP000028834"/>
    </source>
</evidence>
<feature type="non-terminal residue" evidence="2">
    <location>
        <position position="1"/>
    </location>
</feature>
<evidence type="ECO:0000313" key="2">
    <source>
        <dbReference type="EMBL" id="KFG63360.1"/>
    </source>
</evidence>
<sequence>DEGKRRRELRCGNSRVLTRSAFASPVRLFLRLSRFFCLARRPLRMTSASNTGNCLSSSTQTNANIRMRRRPSKSSIKRTNNCRGRKCARNTETSLKRRSAGCSKKMRRRTKSGER</sequence>
<dbReference type="EMBL" id="AFYV02000983">
    <property type="protein sequence ID" value="KFG63360.1"/>
    <property type="molecule type" value="Genomic_DNA"/>
</dbReference>
<feature type="non-terminal residue" evidence="2">
    <location>
        <position position="115"/>
    </location>
</feature>
<protein>
    <submittedName>
        <fullName evidence="2">DnaJ domain-containing protein</fullName>
    </submittedName>
</protein>
<feature type="compositionally biased region" description="Basic residues" evidence="1">
    <location>
        <begin position="96"/>
        <end position="115"/>
    </location>
</feature>
<evidence type="ECO:0000256" key="1">
    <source>
        <dbReference type="SAM" id="MobiDB-lite"/>
    </source>
</evidence>
<comment type="caution">
    <text evidence="2">The sequence shown here is derived from an EMBL/GenBank/DDBJ whole genome shotgun (WGS) entry which is preliminary data.</text>
</comment>
<feature type="region of interest" description="Disordered" evidence="1">
    <location>
        <begin position="47"/>
        <end position="115"/>
    </location>
</feature>
<organism evidence="2 3">
    <name type="scientific">Toxoplasma gondii RUB</name>
    <dbReference type="NCBI Taxonomy" id="935652"/>
    <lineage>
        <taxon>Eukaryota</taxon>
        <taxon>Sar</taxon>
        <taxon>Alveolata</taxon>
        <taxon>Apicomplexa</taxon>
        <taxon>Conoidasida</taxon>
        <taxon>Coccidia</taxon>
        <taxon>Eucoccidiorida</taxon>
        <taxon>Eimeriorina</taxon>
        <taxon>Sarcocystidae</taxon>
        <taxon>Toxoplasma</taxon>
    </lineage>
</organism>
<proteinExistence type="predicted"/>